<dbReference type="PANTHER" id="PTHR43180">
    <property type="entry name" value="3-OXOACYL-(ACYL-CARRIER-PROTEIN) REDUCTASE (AFU_ORTHOLOGUE AFUA_6G11210)"/>
    <property type="match status" value="1"/>
</dbReference>
<keyword evidence="4" id="KW-0443">Lipid metabolism</keyword>
<reference evidence="5 6" key="1">
    <citation type="submission" date="2020-04" db="EMBL/GenBank/DDBJ databases">
        <title>Plant Genome Project.</title>
        <authorList>
            <person name="Zhang R.-G."/>
        </authorList>
    </citation>
    <scope>NUCLEOTIDE SEQUENCE [LARGE SCALE GENOMIC DNA]</scope>
    <source>
        <strain evidence="5">YNK0</strain>
        <tissue evidence="5">Leaf</tissue>
    </source>
</reference>
<keyword evidence="6" id="KW-1185">Reference proteome</keyword>
<dbReference type="PROSITE" id="PS00061">
    <property type="entry name" value="ADH_SHORT"/>
    <property type="match status" value="1"/>
</dbReference>
<dbReference type="PRINTS" id="PR00081">
    <property type="entry name" value="GDHRDH"/>
</dbReference>
<dbReference type="PANTHER" id="PTHR43180:SF28">
    <property type="entry name" value="NAD(P)-BINDING ROSSMANN-FOLD SUPERFAMILY PROTEIN"/>
    <property type="match status" value="1"/>
</dbReference>
<evidence type="ECO:0000313" key="5">
    <source>
        <dbReference type="EMBL" id="KAF8387937.1"/>
    </source>
</evidence>
<evidence type="ECO:0000313" key="6">
    <source>
        <dbReference type="Proteomes" id="UP000655225"/>
    </source>
</evidence>
<sequence length="331" mass="35343">MKHHPDTVTASDPQKAVKGKPISLSLLTIISAENMFRTKLRNFSILRDSIGENVTRHFSTQKGRLEGKVALITGAANGIGKATATKFINNGAKVVIADIHQQLGQATATELGSNATFITCDVARESDVSDAVNFTVSKHGQLDIMYNNAGIACNTPPSIVDLDLTVYDRVMDINVRGVLAGMKHAARVMIPHRTGSIICTSSITGVMGGLAQHTYSISKFAVAGIVKSVASELCKYGIRVNCISPFAIPTAFVMEEMAQLFPGVDDQRLADIIHGTGVLEGANCEPRDIANAALYLASDDAKYVSGHNLVVDGGFTSFKYLGFPTPDQVMK</sequence>
<evidence type="ECO:0000256" key="3">
    <source>
        <dbReference type="ARBA" id="ARBA00023027"/>
    </source>
</evidence>
<dbReference type="SUPFAM" id="SSF51735">
    <property type="entry name" value="NAD(P)-binding Rossmann-fold domains"/>
    <property type="match status" value="1"/>
</dbReference>
<dbReference type="GO" id="GO:0016491">
    <property type="term" value="F:oxidoreductase activity"/>
    <property type="evidence" value="ECO:0007669"/>
    <property type="project" value="UniProtKB-KW"/>
</dbReference>
<protein>
    <recommendedName>
        <fullName evidence="7">Secoisolariciresinol dehydrogenase</fullName>
    </recommendedName>
</protein>
<dbReference type="OMA" id="DIHPKEW"/>
<evidence type="ECO:0008006" key="7">
    <source>
        <dbReference type="Google" id="ProtNLM"/>
    </source>
</evidence>
<dbReference type="Pfam" id="PF13561">
    <property type="entry name" value="adh_short_C2"/>
    <property type="match status" value="1"/>
</dbReference>
<dbReference type="NCBIfam" id="NF005559">
    <property type="entry name" value="PRK07231.1"/>
    <property type="match status" value="1"/>
</dbReference>
<dbReference type="PRINTS" id="PR00080">
    <property type="entry name" value="SDRFAMILY"/>
</dbReference>
<evidence type="ECO:0000256" key="1">
    <source>
        <dbReference type="ARBA" id="ARBA00006484"/>
    </source>
</evidence>
<evidence type="ECO:0000256" key="2">
    <source>
        <dbReference type="ARBA" id="ARBA00023002"/>
    </source>
</evidence>
<accession>A0A834YKX8</accession>
<dbReference type="EMBL" id="JABCRI010000020">
    <property type="protein sequence ID" value="KAF8387937.1"/>
    <property type="molecule type" value="Genomic_DNA"/>
</dbReference>
<dbReference type="InterPro" id="IPR036291">
    <property type="entry name" value="NAD(P)-bd_dom_sf"/>
</dbReference>
<dbReference type="InterPro" id="IPR002347">
    <property type="entry name" value="SDR_fam"/>
</dbReference>
<gene>
    <name evidence="5" type="ORF">HHK36_026600</name>
</gene>
<organism evidence="5 6">
    <name type="scientific">Tetracentron sinense</name>
    <name type="common">Spur-leaf</name>
    <dbReference type="NCBI Taxonomy" id="13715"/>
    <lineage>
        <taxon>Eukaryota</taxon>
        <taxon>Viridiplantae</taxon>
        <taxon>Streptophyta</taxon>
        <taxon>Embryophyta</taxon>
        <taxon>Tracheophyta</taxon>
        <taxon>Spermatophyta</taxon>
        <taxon>Magnoliopsida</taxon>
        <taxon>Trochodendrales</taxon>
        <taxon>Trochodendraceae</taxon>
        <taxon>Tetracentron</taxon>
    </lineage>
</organism>
<dbReference type="GO" id="GO:0006629">
    <property type="term" value="P:lipid metabolic process"/>
    <property type="evidence" value="ECO:0007669"/>
    <property type="project" value="UniProtKB-KW"/>
</dbReference>
<keyword evidence="2" id="KW-0560">Oxidoreductase</keyword>
<dbReference type="AlphaFoldDB" id="A0A834YKX8"/>
<dbReference type="Proteomes" id="UP000655225">
    <property type="component" value="Unassembled WGS sequence"/>
</dbReference>
<comment type="similarity">
    <text evidence="1">Belongs to the short-chain dehydrogenases/reductases (SDR) family.</text>
</comment>
<dbReference type="FunFam" id="3.40.50.720:FF:000084">
    <property type="entry name" value="Short-chain dehydrogenase reductase"/>
    <property type="match status" value="1"/>
</dbReference>
<proteinExistence type="inferred from homology"/>
<name>A0A834YKX8_TETSI</name>
<dbReference type="OrthoDB" id="294295at2759"/>
<comment type="caution">
    <text evidence="5">The sequence shown here is derived from an EMBL/GenBank/DDBJ whole genome shotgun (WGS) entry which is preliminary data.</text>
</comment>
<dbReference type="Gene3D" id="3.40.50.720">
    <property type="entry name" value="NAD(P)-binding Rossmann-like Domain"/>
    <property type="match status" value="1"/>
</dbReference>
<evidence type="ECO:0000256" key="4">
    <source>
        <dbReference type="ARBA" id="ARBA00023098"/>
    </source>
</evidence>
<keyword evidence="3" id="KW-0520">NAD</keyword>
<dbReference type="InterPro" id="IPR020904">
    <property type="entry name" value="Sc_DH/Rdtase_CS"/>
</dbReference>